<protein>
    <submittedName>
        <fullName evidence="2">Uncharacterized protein</fullName>
    </submittedName>
</protein>
<organism evidence="2 3">
    <name type="scientific">Catenaria anguillulae PL171</name>
    <dbReference type="NCBI Taxonomy" id="765915"/>
    <lineage>
        <taxon>Eukaryota</taxon>
        <taxon>Fungi</taxon>
        <taxon>Fungi incertae sedis</taxon>
        <taxon>Blastocladiomycota</taxon>
        <taxon>Blastocladiomycetes</taxon>
        <taxon>Blastocladiales</taxon>
        <taxon>Catenariaceae</taxon>
        <taxon>Catenaria</taxon>
    </lineage>
</organism>
<sequence>MILELKELGQNQRRKVRPTNTIQYSTSPLSIPDEFHSAAPDTLSNSTTAKASAVRVPFPSLVPVAT</sequence>
<dbReference type="Proteomes" id="UP000193411">
    <property type="component" value="Unassembled WGS sequence"/>
</dbReference>
<dbReference type="EMBL" id="MCFL01000003">
    <property type="protein sequence ID" value="ORZ40129.1"/>
    <property type="molecule type" value="Genomic_DNA"/>
</dbReference>
<evidence type="ECO:0000256" key="1">
    <source>
        <dbReference type="SAM" id="MobiDB-lite"/>
    </source>
</evidence>
<comment type="caution">
    <text evidence="2">The sequence shown here is derived from an EMBL/GenBank/DDBJ whole genome shotgun (WGS) entry which is preliminary data.</text>
</comment>
<reference evidence="2 3" key="1">
    <citation type="submission" date="2016-07" db="EMBL/GenBank/DDBJ databases">
        <title>Pervasive Adenine N6-methylation of Active Genes in Fungi.</title>
        <authorList>
            <consortium name="DOE Joint Genome Institute"/>
            <person name="Mondo S.J."/>
            <person name="Dannebaum R.O."/>
            <person name="Kuo R.C."/>
            <person name="Labutti K."/>
            <person name="Haridas S."/>
            <person name="Kuo A."/>
            <person name="Salamov A."/>
            <person name="Ahrendt S.R."/>
            <person name="Lipzen A."/>
            <person name="Sullivan W."/>
            <person name="Andreopoulos W.B."/>
            <person name="Clum A."/>
            <person name="Lindquist E."/>
            <person name="Daum C."/>
            <person name="Ramamoorthy G.K."/>
            <person name="Gryganskyi A."/>
            <person name="Culley D."/>
            <person name="Magnuson J.K."/>
            <person name="James T.Y."/>
            <person name="O'Malley M.A."/>
            <person name="Stajich J.E."/>
            <person name="Spatafora J.W."/>
            <person name="Visel A."/>
            <person name="Grigoriev I.V."/>
        </authorList>
    </citation>
    <scope>NUCLEOTIDE SEQUENCE [LARGE SCALE GENOMIC DNA]</scope>
    <source>
        <strain evidence="2 3">PL171</strain>
    </source>
</reference>
<feature type="compositionally biased region" description="Polar residues" evidence="1">
    <location>
        <begin position="18"/>
        <end position="28"/>
    </location>
</feature>
<keyword evidence="3" id="KW-1185">Reference proteome</keyword>
<feature type="non-terminal residue" evidence="2">
    <location>
        <position position="66"/>
    </location>
</feature>
<evidence type="ECO:0000313" key="2">
    <source>
        <dbReference type="EMBL" id="ORZ40129.1"/>
    </source>
</evidence>
<proteinExistence type="predicted"/>
<dbReference type="AlphaFoldDB" id="A0A1Y2I060"/>
<gene>
    <name evidence="2" type="ORF">BCR44DRAFT_36955</name>
</gene>
<evidence type="ECO:0000313" key="3">
    <source>
        <dbReference type="Proteomes" id="UP000193411"/>
    </source>
</evidence>
<feature type="region of interest" description="Disordered" evidence="1">
    <location>
        <begin position="1"/>
        <end position="28"/>
    </location>
</feature>
<accession>A0A1Y2I060</accession>
<name>A0A1Y2I060_9FUNG</name>